<evidence type="ECO:0000259" key="25">
    <source>
        <dbReference type="SMART" id="SM00485"/>
    </source>
</evidence>
<evidence type="ECO:0000256" key="14">
    <source>
        <dbReference type="ARBA" id="ARBA00022881"/>
    </source>
</evidence>
<keyword evidence="14 22" id="KW-0267">Excision nuclease</keyword>
<feature type="compositionally biased region" description="Polar residues" evidence="23">
    <location>
        <begin position="344"/>
        <end position="364"/>
    </location>
</feature>
<dbReference type="Gene3D" id="3.40.50.1010">
    <property type="entry name" value="5'-nuclease"/>
    <property type="match status" value="1"/>
</dbReference>
<dbReference type="InterPro" id="IPR029060">
    <property type="entry name" value="PIN-like_dom_sf"/>
</dbReference>
<dbReference type="Pfam" id="PF00752">
    <property type="entry name" value="XPG_N"/>
    <property type="match status" value="1"/>
</dbReference>
<dbReference type="PROSITE" id="PS00841">
    <property type="entry name" value="XPG_1"/>
    <property type="match status" value="1"/>
</dbReference>
<evidence type="ECO:0000256" key="22">
    <source>
        <dbReference type="RuleBase" id="RU910737"/>
    </source>
</evidence>
<dbReference type="InterPro" id="IPR036279">
    <property type="entry name" value="5-3_exonuclease_C_sf"/>
</dbReference>
<dbReference type="Proteomes" id="UP000527355">
    <property type="component" value="Unassembled WGS sequence"/>
</dbReference>
<evidence type="ECO:0000256" key="16">
    <source>
        <dbReference type="ARBA" id="ARBA00023125"/>
    </source>
</evidence>
<dbReference type="PANTHER" id="PTHR11081:SF8">
    <property type="entry name" value="EXONUCLEASE 1"/>
    <property type="match status" value="1"/>
</dbReference>
<keyword evidence="27" id="KW-1185">Reference proteome</keyword>
<keyword evidence="15" id="KW-0007">Acetylation</keyword>
<evidence type="ECO:0000313" key="26">
    <source>
        <dbReference type="EMBL" id="KAF6279766.1"/>
    </source>
</evidence>
<protein>
    <recommendedName>
        <fullName evidence="3 22">Exonuclease 1</fullName>
        <ecNumber evidence="22">3.1.-.-</ecNumber>
    </recommendedName>
</protein>
<dbReference type="GO" id="GO:0006298">
    <property type="term" value="P:mismatch repair"/>
    <property type="evidence" value="ECO:0007669"/>
    <property type="project" value="TreeGrafter"/>
</dbReference>
<keyword evidence="12 22" id="KW-0460">Magnesium</keyword>
<comment type="subcellular location">
    <subcellularLocation>
        <location evidence="1 22">Nucleus</location>
    </subcellularLocation>
</comment>
<dbReference type="InterPro" id="IPR006086">
    <property type="entry name" value="XPG-I_dom"/>
</dbReference>
<evidence type="ECO:0000256" key="15">
    <source>
        <dbReference type="ARBA" id="ARBA00022990"/>
    </source>
</evidence>
<evidence type="ECO:0000256" key="21">
    <source>
        <dbReference type="ARBA" id="ARBA00064664"/>
    </source>
</evidence>
<dbReference type="VEuPathDB" id="HostDB:GeneID_118678906"/>
<dbReference type="CDD" id="cd09857">
    <property type="entry name" value="PIN_EXO1"/>
    <property type="match status" value="1"/>
</dbReference>
<feature type="compositionally biased region" description="Polar residues" evidence="23">
    <location>
        <begin position="609"/>
        <end position="619"/>
    </location>
</feature>
<dbReference type="CDD" id="cd09908">
    <property type="entry name" value="H3TH_EXO1"/>
    <property type="match status" value="1"/>
</dbReference>
<dbReference type="GO" id="GO:0035312">
    <property type="term" value="F:5'-3' DNA exonuclease activity"/>
    <property type="evidence" value="ECO:0007669"/>
    <property type="project" value="UniProtKB-UniRule"/>
</dbReference>
<dbReference type="InterPro" id="IPR006084">
    <property type="entry name" value="XPG/Rad2"/>
</dbReference>
<evidence type="ECO:0000256" key="13">
    <source>
        <dbReference type="ARBA" id="ARBA00022859"/>
    </source>
</evidence>
<keyword evidence="11 22" id="KW-0269">Exonuclease</keyword>
<keyword evidence="5 22" id="KW-0540">Nuclease</keyword>
<feature type="compositionally biased region" description="Basic and acidic residues" evidence="23">
    <location>
        <begin position="792"/>
        <end position="802"/>
    </location>
</feature>
<feature type="region of interest" description="Disordered" evidence="23">
    <location>
        <begin position="343"/>
        <end position="368"/>
    </location>
</feature>
<dbReference type="SMART" id="SM00484">
    <property type="entry name" value="XPGI"/>
    <property type="match status" value="1"/>
</dbReference>
<keyword evidence="8 22" id="KW-0227">DNA damage</keyword>
<comment type="cofactor">
    <cofactor evidence="22">
        <name>Mg(2+)</name>
        <dbReference type="ChEBI" id="CHEBI:18420"/>
    </cofactor>
    <text evidence="22">Binds 2 magnesium ions per subunit. They probably participate in the reaction catalyzed by the enzyme. May bind an additional third magnesium ion after substrate binding.</text>
</comment>
<comment type="function">
    <text evidence="20">5'-&gt;3' double-stranded DNA exonuclease which may also possess a cryptic 3'-&gt;5' double-stranded DNA exonuclease activity. Functions in DNA mismatch repair (MMR) to excise mismatch-containing DNA tracts directed by strand breaks located either 5' or 3' to the mismatch. Also exhibits endonuclease activity against 5'-overhanging flap structures similar to those generated by displacement synthesis when DNA polymerase encounters the 5'-end of a downstream Okazaki fragment. Required for somatic hypermutation (SHM) and class switch recombination (CSR) of immunoglobulin genes. Essential for male and female meiosis.</text>
</comment>
<evidence type="ECO:0000256" key="17">
    <source>
        <dbReference type="ARBA" id="ARBA00023204"/>
    </source>
</evidence>
<evidence type="ECO:0000256" key="1">
    <source>
        <dbReference type="ARBA" id="ARBA00004123"/>
    </source>
</evidence>
<organism evidence="26 27">
    <name type="scientific">Myotis myotis</name>
    <name type="common">Greater mouse-eared bat</name>
    <name type="synonym">Vespertilio myotis</name>
    <dbReference type="NCBI Taxonomy" id="51298"/>
    <lineage>
        <taxon>Eukaryota</taxon>
        <taxon>Metazoa</taxon>
        <taxon>Chordata</taxon>
        <taxon>Craniata</taxon>
        <taxon>Vertebrata</taxon>
        <taxon>Euteleostomi</taxon>
        <taxon>Mammalia</taxon>
        <taxon>Eutheria</taxon>
        <taxon>Laurasiatheria</taxon>
        <taxon>Chiroptera</taxon>
        <taxon>Yangochiroptera</taxon>
        <taxon>Vespertilionidae</taxon>
        <taxon>Myotis</taxon>
    </lineage>
</organism>
<evidence type="ECO:0000256" key="20">
    <source>
        <dbReference type="ARBA" id="ARBA00057694"/>
    </source>
</evidence>
<dbReference type="InterPro" id="IPR044752">
    <property type="entry name" value="PIN-like_EXO1"/>
</dbReference>
<evidence type="ECO:0000256" key="7">
    <source>
        <dbReference type="ARBA" id="ARBA00022759"/>
    </source>
</evidence>
<dbReference type="InterPro" id="IPR037315">
    <property type="entry name" value="EXO1_H3TH"/>
</dbReference>
<dbReference type="InterPro" id="IPR019974">
    <property type="entry name" value="XPG_CS"/>
</dbReference>
<evidence type="ECO:0000256" key="12">
    <source>
        <dbReference type="ARBA" id="ARBA00022842"/>
    </source>
</evidence>
<dbReference type="AlphaFoldDB" id="A0A7J7RUA9"/>
<dbReference type="Gene3D" id="1.10.150.20">
    <property type="entry name" value="5' to 3' exonuclease, C-terminal subdomain"/>
    <property type="match status" value="1"/>
</dbReference>
<dbReference type="GO" id="GO:0003677">
    <property type="term" value="F:DNA binding"/>
    <property type="evidence" value="ECO:0007669"/>
    <property type="project" value="UniProtKB-UniRule"/>
</dbReference>
<evidence type="ECO:0000256" key="8">
    <source>
        <dbReference type="ARBA" id="ARBA00022763"/>
    </source>
</evidence>
<evidence type="ECO:0000256" key="5">
    <source>
        <dbReference type="ARBA" id="ARBA00022722"/>
    </source>
</evidence>
<keyword evidence="4" id="KW-0597">Phosphoprotein</keyword>
<evidence type="ECO:0000256" key="4">
    <source>
        <dbReference type="ARBA" id="ARBA00022553"/>
    </source>
</evidence>
<dbReference type="PANTHER" id="PTHR11081">
    <property type="entry name" value="FLAP ENDONUCLEASE FAMILY MEMBER"/>
    <property type="match status" value="1"/>
</dbReference>
<keyword evidence="18 22" id="KW-0539">Nucleus</keyword>
<keyword evidence="10 22" id="KW-0378">Hydrolase</keyword>
<dbReference type="SUPFAM" id="SSF88723">
    <property type="entry name" value="PIN domain-like"/>
    <property type="match status" value="1"/>
</dbReference>
<dbReference type="FunFam" id="1.10.150.20:FF:000011">
    <property type="entry name" value="exonuclease 1"/>
    <property type="match status" value="1"/>
</dbReference>
<proteinExistence type="inferred from homology"/>
<dbReference type="GO" id="GO:0006310">
    <property type="term" value="P:DNA recombination"/>
    <property type="evidence" value="ECO:0007669"/>
    <property type="project" value="TreeGrafter"/>
</dbReference>
<keyword evidence="6 22" id="KW-0479">Metal-binding</keyword>
<evidence type="ECO:0000256" key="11">
    <source>
        <dbReference type="ARBA" id="ARBA00022839"/>
    </source>
</evidence>
<feature type="region of interest" description="Disordered" evidence="23">
    <location>
        <begin position="608"/>
        <end position="694"/>
    </location>
</feature>
<dbReference type="GO" id="GO:0002376">
    <property type="term" value="P:immune system process"/>
    <property type="evidence" value="ECO:0007669"/>
    <property type="project" value="UniProtKB-KW"/>
</dbReference>
<keyword evidence="13" id="KW-0391">Immunity</keyword>
<comment type="caution">
    <text evidence="26">The sequence shown here is derived from an EMBL/GenBank/DDBJ whole genome shotgun (WGS) entry which is preliminary data.</text>
</comment>
<comment type="similarity">
    <text evidence="2 22">Belongs to the XPG/RAD2 endonuclease family. EXO1 subfamily.</text>
</comment>
<feature type="domain" description="XPG-I" evidence="24">
    <location>
        <begin position="138"/>
        <end position="208"/>
    </location>
</feature>
<dbReference type="EC" id="3.1.-.-" evidence="22"/>
<keyword evidence="16 22" id="KW-0238">DNA-binding</keyword>
<dbReference type="SMART" id="SM00279">
    <property type="entry name" value="HhH2"/>
    <property type="match status" value="1"/>
</dbReference>
<dbReference type="InterPro" id="IPR006085">
    <property type="entry name" value="XPG_DNA_repair_N"/>
</dbReference>
<dbReference type="GO" id="GO:0017108">
    <property type="term" value="F:5'-flap endonuclease activity"/>
    <property type="evidence" value="ECO:0007669"/>
    <property type="project" value="TreeGrafter"/>
</dbReference>
<keyword evidence="17 22" id="KW-0234">DNA repair</keyword>
<feature type="compositionally biased region" description="Low complexity" evidence="23">
    <location>
        <begin position="627"/>
        <end position="638"/>
    </location>
</feature>
<evidence type="ECO:0000256" key="23">
    <source>
        <dbReference type="SAM" id="MobiDB-lite"/>
    </source>
</evidence>
<name>A0A7J7RUA9_MYOMY</name>
<feature type="compositionally biased region" description="Low complexity" evidence="23">
    <location>
        <begin position="657"/>
        <end position="671"/>
    </location>
</feature>
<dbReference type="PROSITE" id="PS00842">
    <property type="entry name" value="XPG_2"/>
    <property type="match status" value="1"/>
</dbReference>
<keyword evidence="19" id="KW-0469">Meiosis</keyword>
<sequence>MGIQGLLQFIKDASEPIHVRKYKGQVVAVDTYCWLHKGAIACAEKLARGEPTDKYVGFCMKFVNMLLSHGIKPILVFDGCTLPSKKEVEKSRRERRQANLLKGKQLLREGKVSEARECFTRCVNITHAMAHNVIKAARAQGVDCLVAPYEADAQLAYLNKAGIVQAIVTEDSDLLAFGCKKVILKMDQFGNGLEIDQARLGMCRQLGDVFTEEKFRYMCILSGCDYLSSLRGIGLAKACKVLRLANNPDIVKVIKKLGHYLKMNITVPEDYIKGFIRANNTFLYQLVFDPIRRKLVPLNDYGDDIDPAALSYAGRYIDDSIALQIALGNKDINTFEQIDDYNPDTATPALSRSRSWDDSTSQKPSGVHSIWHRNYCPRPELAPVPGATRLKANPSTAGREQVVSTKGLNLPRKLSIVKRPRGEEVSEDDLLSQYSLSFTKKTKKDGCEGSTLLNSSKMLMPDPVDGTTIKKTLSTPPTTRNKFAAFLQRKNQESGAVVVPGTRSSKKLVELKESDCLDDKVVDLNESDCLESKMLGELNESDCLEGKKLVERNVAHTPSDETPDGVTVIADEGSPSFKTIGFTKTISPPTLGTLRSCFSWSGSLGDFSRTPSPSPSTALHQFRRKGGSSSSLPGSTVSDASQVKGDASGDEALPVHELSLSSQSQESAELSPRSLSASTLPQPSRKDCSPEESDCNFKSLANQGNQKPKLRVSHFSKKDTLLRNKVPGLYRSSSLDSLSTTKIKALVPARASGLSKRPARVQKRKHHNAENKPGLQTKINELWKNFGFKKDSEKLPSCKKPDPLSPVKDNIQLTPETDEDIFHKPESARVQRAIFQ</sequence>
<accession>A0A7J7RUA9</accession>
<evidence type="ECO:0000259" key="24">
    <source>
        <dbReference type="SMART" id="SM00484"/>
    </source>
</evidence>
<dbReference type="SMART" id="SM00485">
    <property type="entry name" value="XPGN"/>
    <property type="match status" value="1"/>
</dbReference>
<dbReference type="PRINTS" id="PR00853">
    <property type="entry name" value="XPGRADSUPER"/>
</dbReference>
<reference evidence="26 27" key="1">
    <citation type="journal article" date="2020" name="Nature">
        <title>Six reference-quality genomes reveal evolution of bat adaptations.</title>
        <authorList>
            <person name="Jebb D."/>
            <person name="Huang Z."/>
            <person name="Pippel M."/>
            <person name="Hughes G.M."/>
            <person name="Lavrichenko K."/>
            <person name="Devanna P."/>
            <person name="Winkler S."/>
            <person name="Jermiin L.S."/>
            <person name="Skirmuntt E.C."/>
            <person name="Katzourakis A."/>
            <person name="Burkitt-Gray L."/>
            <person name="Ray D.A."/>
            <person name="Sullivan K.A.M."/>
            <person name="Roscito J.G."/>
            <person name="Kirilenko B.M."/>
            <person name="Davalos L.M."/>
            <person name="Corthals A.P."/>
            <person name="Power M.L."/>
            <person name="Jones G."/>
            <person name="Ransome R.D."/>
            <person name="Dechmann D.K.N."/>
            <person name="Locatelli A.G."/>
            <person name="Puechmaille S.J."/>
            <person name="Fedrigo O."/>
            <person name="Jarvis E.D."/>
            <person name="Hiller M."/>
            <person name="Vernes S.C."/>
            <person name="Myers E.W."/>
            <person name="Teeling E.C."/>
        </authorList>
    </citation>
    <scope>NUCLEOTIDE SEQUENCE [LARGE SCALE GENOMIC DNA]</scope>
    <source>
        <strain evidence="26">MMyoMyo1</strain>
        <tissue evidence="26">Flight muscle</tissue>
    </source>
</reference>
<dbReference type="GO" id="GO:0046872">
    <property type="term" value="F:metal ion binding"/>
    <property type="evidence" value="ECO:0007669"/>
    <property type="project" value="UniProtKB-UniRule"/>
</dbReference>
<evidence type="ECO:0000256" key="2">
    <source>
        <dbReference type="ARBA" id="ARBA00010563"/>
    </source>
</evidence>
<evidence type="ECO:0000256" key="18">
    <source>
        <dbReference type="ARBA" id="ARBA00023242"/>
    </source>
</evidence>
<evidence type="ECO:0000256" key="9">
    <source>
        <dbReference type="ARBA" id="ARBA00022769"/>
    </source>
</evidence>
<feature type="compositionally biased region" description="Polar residues" evidence="23">
    <location>
        <begin position="673"/>
        <end position="682"/>
    </location>
</feature>
<dbReference type="GO" id="GO:0051321">
    <property type="term" value="P:meiotic cell cycle"/>
    <property type="evidence" value="ECO:0007669"/>
    <property type="project" value="UniProtKB-KW"/>
</dbReference>
<evidence type="ECO:0000256" key="3">
    <source>
        <dbReference type="ARBA" id="ARBA00020324"/>
    </source>
</evidence>
<dbReference type="EMBL" id="JABWUV010000021">
    <property type="protein sequence ID" value="KAF6279766.1"/>
    <property type="molecule type" value="Genomic_DNA"/>
</dbReference>
<evidence type="ECO:0000256" key="10">
    <source>
        <dbReference type="ARBA" id="ARBA00022801"/>
    </source>
</evidence>
<evidence type="ECO:0000256" key="19">
    <source>
        <dbReference type="ARBA" id="ARBA00023254"/>
    </source>
</evidence>
<dbReference type="GO" id="GO:0005634">
    <property type="term" value="C:nucleus"/>
    <property type="evidence" value="ECO:0007669"/>
    <property type="project" value="UniProtKB-SubCell"/>
</dbReference>
<keyword evidence="7" id="KW-0255">Endonuclease</keyword>
<dbReference type="Pfam" id="PF00867">
    <property type="entry name" value="XPG_I"/>
    <property type="match status" value="1"/>
</dbReference>
<dbReference type="SUPFAM" id="SSF47807">
    <property type="entry name" value="5' to 3' exonuclease, C-terminal subdomain"/>
    <property type="match status" value="1"/>
</dbReference>
<gene>
    <name evidence="26" type="ORF">mMyoMyo1_004683</name>
</gene>
<dbReference type="InterPro" id="IPR008918">
    <property type="entry name" value="HhH2"/>
</dbReference>
<dbReference type="FunFam" id="3.40.50.1010:FF:000111">
    <property type="entry name" value="Exonuclease 1"/>
    <property type="match status" value="1"/>
</dbReference>
<evidence type="ECO:0000256" key="6">
    <source>
        <dbReference type="ARBA" id="ARBA00022723"/>
    </source>
</evidence>
<feature type="region of interest" description="Disordered" evidence="23">
    <location>
        <begin position="792"/>
        <end position="825"/>
    </location>
</feature>
<comment type="subunit">
    <text evidence="21">Interacts with the MLH1-PMS2 heterodimer via MLH1. Interacts with MSH3. Interacts with the MSH2-MSH6 heterodimer via MSH2, and this interaction may increase the processivity of the 5'-&gt;3' exonuclease activity. Interacts with PCNA, and this interaction may both stimulate the cryptic 3'-&gt;5' exonuclease activity and suppress the 5'-&gt;3' exonuclease activity. Interacts with WRN, and this interaction stimulates both the 5'-&gt;3' exonuclease activity and cleavage of 5'-overhanging flap structures. Interacts with RECQL/RECQ1, and this interaction stimulates cleavage of 5'-overhanging flap structures. Interacts with DNA helicase ZGRF1; the interaction is increased following DNA damage induction.</text>
</comment>
<evidence type="ECO:0000313" key="27">
    <source>
        <dbReference type="Proteomes" id="UP000527355"/>
    </source>
</evidence>
<feature type="domain" description="XPG N-terminal" evidence="25">
    <location>
        <begin position="1"/>
        <end position="99"/>
    </location>
</feature>
<keyword evidence="9 22" id="KW-0228">DNA excision</keyword>